<reference evidence="2" key="1">
    <citation type="submission" date="2021-02" db="EMBL/GenBank/DDBJ databases">
        <authorList>
            <person name="Dougan E. K."/>
            <person name="Rhodes N."/>
            <person name="Thang M."/>
            <person name="Chan C."/>
        </authorList>
    </citation>
    <scope>NUCLEOTIDE SEQUENCE</scope>
</reference>
<evidence type="ECO:0000313" key="3">
    <source>
        <dbReference type="Proteomes" id="UP000626109"/>
    </source>
</evidence>
<dbReference type="AlphaFoldDB" id="A0A813KP46"/>
<gene>
    <name evidence="2" type="ORF">PGLA2088_LOCUS34156</name>
</gene>
<feature type="non-terminal residue" evidence="2">
    <location>
        <position position="1"/>
    </location>
</feature>
<sequence>GADLLSVQQLPKKISQLLRLAKQSQEEPPANDPLKKVGNQLALLEQRVTNVHAGMDNVAIFHAHLERVSQEVADLANHQSTEDSLFGLLEGCNQNDSRMSQGKSSSNGSKSDAGSGSSDPLRKAATAIFFGRPR</sequence>
<dbReference type="Proteomes" id="UP000626109">
    <property type="component" value="Unassembled WGS sequence"/>
</dbReference>
<evidence type="ECO:0000313" key="2">
    <source>
        <dbReference type="EMBL" id="CAE8706399.1"/>
    </source>
</evidence>
<proteinExistence type="predicted"/>
<comment type="caution">
    <text evidence="2">The sequence shown here is derived from an EMBL/GenBank/DDBJ whole genome shotgun (WGS) entry which is preliminary data.</text>
</comment>
<feature type="region of interest" description="Disordered" evidence="1">
    <location>
        <begin position="90"/>
        <end position="134"/>
    </location>
</feature>
<organism evidence="2 3">
    <name type="scientific">Polarella glacialis</name>
    <name type="common">Dinoflagellate</name>
    <dbReference type="NCBI Taxonomy" id="89957"/>
    <lineage>
        <taxon>Eukaryota</taxon>
        <taxon>Sar</taxon>
        <taxon>Alveolata</taxon>
        <taxon>Dinophyceae</taxon>
        <taxon>Suessiales</taxon>
        <taxon>Suessiaceae</taxon>
        <taxon>Polarella</taxon>
    </lineage>
</organism>
<evidence type="ECO:0000256" key="1">
    <source>
        <dbReference type="SAM" id="MobiDB-lite"/>
    </source>
</evidence>
<name>A0A813KP46_POLGL</name>
<protein>
    <submittedName>
        <fullName evidence="2">Uncharacterized protein</fullName>
    </submittedName>
</protein>
<dbReference type="EMBL" id="CAJNNW010031195">
    <property type="protein sequence ID" value="CAE8706399.1"/>
    <property type="molecule type" value="Genomic_DNA"/>
</dbReference>
<feature type="compositionally biased region" description="Low complexity" evidence="1">
    <location>
        <begin position="97"/>
        <end position="118"/>
    </location>
</feature>
<accession>A0A813KP46</accession>